<feature type="transmembrane region" description="Helical" evidence="1">
    <location>
        <begin position="380"/>
        <end position="398"/>
    </location>
</feature>
<evidence type="ECO:0000313" key="8">
    <source>
        <dbReference type="RefSeq" id="XP_055899772.1"/>
    </source>
</evidence>
<dbReference type="RefSeq" id="XP_055899769.1">
    <property type="nucleotide sequence ID" value="XM_056043794.1"/>
</dbReference>
<dbReference type="RefSeq" id="XP_055899771.1">
    <property type="nucleotide sequence ID" value="XM_056043796.1"/>
</dbReference>
<evidence type="ECO:0000256" key="1">
    <source>
        <dbReference type="SAM" id="Phobius"/>
    </source>
</evidence>
<organism evidence="3 7">
    <name type="scientific">Biomphalaria glabrata</name>
    <name type="common">Bloodfluke planorb</name>
    <name type="synonym">Freshwater snail</name>
    <dbReference type="NCBI Taxonomy" id="6526"/>
    <lineage>
        <taxon>Eukaryota</taxon>
        <taxon>Metazoa</taxon>
        <taxon>Spiralia</taxon>
        <taxon>Lophotrochozoa</taxon>
        <taxon>Mollusca</taxon>
        <taxon>Gastropoda</taxon>
        <taxon>Heterobranchia</taxon>
        <taxon>Euthyneura</taxon>
        <taxon>Panpulmonata</taxon>
        <taxon>Hygrophila</taxon>
        <taxon>Lymnaeoidea</taxon>
        <taxon>Planorbidae</taxon>
        <taxon>Biomphalaria</taxon>
    </lineage>
</organism>
<evidence type="ECO:0000313" key="7">
    <source>
        <dbReference type="RefSeq" id="XP_055899771.1"/>
    </source>
</evidence>
<accession>A0A9W3BJS4</accession>
<sequence length="414" mass="47324">MEAHRMTGSRLTSAWIPLLILLLDYVLMDVVTGMQWEHLSVRYGLWYQPPKTRSEAEDKGYTRENDICQMNNYHGFLYVHPHDDKFRVIFDYNYKLSGIQTMIPGNLHGHDTKNDTVRYPTKEVVPPILLFQDDGFGPQKFIVTAYFKHPSLICGPATTHVHTGRGLYIQTGYRVEKQYERIPLEARHLSDDWKTGTCLPSMGRHYFKNLSKDLQCEKLYPVFLMYNDEGQLGGFGLLFQGVPPSDPSRAPFKWFRHSVQFYPAIFDLTMLPPCMFNPEFHVFGYRVYLRDEHAMTCPRVQLPGISEDNAEGGAVRGGSKNEEVTFRPLNPALEPSRNSTSRPKPPKYIKPNTNVILDDVMKGAGSRNSASKNFLPISSIYFASLLVSLSPLANIYYVSMATRLTQKLSHLALR</sequence>
<keyword evidence="1" id="KW-1133">Transmembrane helix</keyword>
<name>A0A9W3BJS4_BIOGL</name>
<dbReference type="RefSeq" id="XP_055899774.1">
    <property type="nucleotide sequence ID" value="XM_056043799.1"/>
</dbReference>
<keyword evidence="1" id="KW-0472">Membrane</keyword>
<evidence type="ECO:0000313" key="6">
    <source>
        <dbReference type="RefSeq" id="XP_055899770.1"/>
    </source>
</evidence>
<keyword evidence="1" id="KW-0812">Transmembrane</keyword>
<gene>
    <name evidence="4 5 6 7 8 9 10" type="primary">LOC106061695</name>
</gene>
<dbReference type="OrthoDB" id="6042561at2759"/>
<evidence type="ECO:0000313" key="3">
    <source>
        <dbReference type="Proteomes" id="UP001165740"/>
    </source>
</evidence>
<reference evidence="4 5" key="1">
    <citation type="submission" date="2025-04" db="UniProtKB">
        <authorList>
            <consortium name="RefSeq"/>
        </authorList>
    </citation>
    <scope>IDENTIFICATION</scope>
</reference>
<evidence type="ECO:0000313" key="9">
    <source>
        <dbReference type="RefSeq" id="XP_055899773.1"/>
    </source>
</evidence>
<dbReference type="RefSeq" id="XP_055899768.1">
    <property type="nucleotide sequence ID" value="XM_056043793.1"/>
</dbReference>
<evidence type="ECO:0000256" key="2">
    <source>
        <dbReference type="SAM" id="SignalP"/>
    </source>
</evidence>
<dbReference type="Proteomes" id="UP001165740">
    <property type="component" value="Chromosome 10"/>
</dbReference>
<feature type="chain" id="PRO_5044703068" evidence="2">
    <location>
        <begin position="34"/>
        <end position="414"/>
    </location>
</feature>
<dbReference type="GeneID" id="106061695"/>
<dbReference type="OMA" id="TYHGFLY"/>
<evidence type="ECO:0000313" key="5">
    <source>
        <dbReference type="RefSeq" id="XP_055899769.1"/>
    </source>
</evidence>
<evidence type="ECO:0000313" key="4">
    <source>
        <dbReference type="RefSeq" id="XP_055899768.1"/>
    </source>
</evidence>
<feature type="signal peptide" evidence="2">
    <location>
        <begin position="1"/>
        <end position="33"/>
    </location>
</feature>
<keyword evidence="3" id="KW-1185">Reference proteome</keyword>
<dbReference type="RefSeq" id="XP_055899773.1">
    <property type="nucleotide sequence ID" value="XM_056043798.1"/>
</dbReference>
<keyword evidence="2" id="KW-0732">Signal</keyword>
<dbReference type="RefSeq" id="XP_055899770.1">
    <property type="nucleotide sequence ID" value="XM_056043795.1"/>
</dbReference>
<protein>
    <submittedName>
        <fullName evidence="4 5">Uncharacterized protein LOC106061695</fullName>
    </submittedName>
</protein>
<dbReference type="RefSeq" id="XP_055899772.1">
    <property type="nucleotide sequence ID" value="XM_056043797.1"/>
</dbReference>
<dbReference type="AlphaFoldDB" id="A0A9W3BJS4"/>
<proteinExistence type="predicted"/>
<evidence type="ECO:0000313" key="10">
    <source>
        <dbReference type="RefSeq" id="XP_055899774.1"/>
    </source>
</evidence>